<dbReference type="InterPro" id="IPR033828">
    <property type="entry name" value="GATase1_CTP_Synthase"/>
</dbReference>
<evidence type="ECO:0000256" key="13">
    <source>
        <dbReference type="ARBA" id="ARBA00075170"/>
    </source>
</evidence>
<evidence type="ECO:0000256" key="4">
    <source>
        <dbReference type="ARBA" id="ARBA00022598"/>
    </source>
</evidence>
<gene>
    <name evidence="18" type="ORF">A2571_03120</name>
</gene>
<comment type="similarity">
    <text evidence="2">Belongs to the CTP synthase family.</text>
</comment>
<evidence type="ECO:0000256" key="1">
    <source>
        <dbReference type="ARBA" id="ARBA00005171"/>
    </source>
</evidence>
<keyword evidence="7" id="KW-0067">ATP-binding</keyword>
<dbReference type="SUPFAM" id="SSF52317">
    <property type="entry name" value="Class I glutamine amidotransferase-like"/>
    <property type="match status" value="1"/>
</dbReference>
<evidence type="ECO:0000313" key="18">
    <source>
        <dbReference type="EMBL" id="OHA58224.1"/>
    </source>
</evidence>
<dbReference type="GO" id="GO:0044210">
    <property type="term" value="P:'de novo' CTP biosynthetic process"/>
    <property type="evidence" value="ECO:0007669"/>
    <property type="project" value="UniProtKB-UniPathway"/>
</dbReference>
<comment type="caution">
    <text evidence="18">The sequence shown here is derived from an EMBL/GenBank/DDBJ whole genome shotgun (WGS) entry which is preliminary data.</text>
</comment>
<name>A0A1G2QCC2_9BACT</name>
<dbReference type="NCBIfam" id="NF003792">
    <property type="entry name" value="PRK05380.1"/>
    <property type="match status" value="1"/>
</dbReference>
<keyword evidence="5" id="KW-0479">Metal-binding</keyword>
<comment type="catalytic activity">
    <reaction evidence="11">
        <text>UTP + L-glutamine + ATP + H2O = CTP + L-glutamate + ADP + phosphate + 2 H(+)</text>
        <dbReference type="Rhea" id="RHEA:26426"/>
        <dbReference type="ChEBI" id="CHEBI:15377"/>
        <dbReference type="ChEBI" id="CHEBI:15378"/>
        <dbReference type="ChEBI" id="CHEBI:29985"/>
        <dbReference type="ChEBI" id="CHEBI:30616"/>
        <dbReference type="ChEBI" id="CHEBI:37563"/>
        <dbReference type="ChEBI" id="CHEBI:43474"/>
        <dbReference type="ChEBI" id="CHEBI:46398"/>
        <dbReference type="ChEBI" id="CHEBI:58359"/>
        <dbReference type="ChEBI" id="CHEBI:456216"/>
        <dbReference type="EC" id="6.3.4.2"/>
    </reaction>
</comment>
<dbReference type="GO" id="GO:0005524">
    <property type="term" value="F:ATP binding"/>
    <property type="evidence" value="ECO:0007669"/>
    <property type="project" value="UniProtKB-KW"/>
</dbReference>
<evidence type="ECO:0000259" key="16">
    <source>
        <dbReference type="Pfam" id="PF00117"/>
    </source>
</evidence>
<proteinExistence type="inferred from homology"/>
<dbReference type="PANTHER" id="PTHR11550:SF0">
    <property type="entry name" value="CTP SYNTHASE-RELATED"/>
    <property type="match status" value="1"/>
</dbReference>
<dbReference type="GO" id="GO:0046872">
    <property type="term" value="F:metal ion binding"/>
    <property type="evidence" value="ECO:0007669"/>
    <property type="project" value="UniProtKB-KW"/>
</dbReference>
<evidence type="ECO:0000256" key="10">
    <source>
        <dbReference type="ARBA" id="ARBA00022975"/>
    </source>
</evidence>
<evidence type="ECO:0000256" key="8">
    <source>
        <dbReference type="ARBA" id="ARBA00022842"/>
    </source>
</evidence>
<dbReference type="UniPathway" id="UPA00159">
    <property type="reaction ID" value="UER00277"/>
</dbReference>
<dbReference type="GO" id="GO:0019856">
    <property type="term" value="P:pyrimidine nucleobase biosynthetic process"/>
    <property type="evidence" value="ECO:0007669"/>
    <property type="project" value="TreeGrafter"/>
</dbReference>
<feature type="domain" description="Glutamine amidotransferase" evidence="16">
    <location>
        <begin position="311"/>
        <end position="541"/>
    </location>
</feature>
<dbReference type="Pfam" id="PF06418">
    <property type="entry name" value="CTP_synth_N"/>
    <property type="match status" value="1"/>
</dbReference>
<dbReference type="SUPFAM" id="SSF52540">
    <property type="entry name" value="P-loop containing nucleoside triphosphate hydrolases"/>
    <property type="match status" value="1"/>
</dbReference>
<dbReference type="GO" id="GO:0003883">
    <property type="term" value="F:CTP synthase activity"/>
    <property type="evidence" value="ECO:0007669"/>
    <property type="project" value="UniProtKB-EC"/>
</dbReference>
<dbReference type="InterPro" id="IPR029062">
    <property type="entry name" value="Class_I_gatase-like"/>
</dbReference>
<keyword evidence="6" id="KW-0547">Nucleotide-binding</keyword>
<keyword evidence="4" id="KW-0436">Ligase</keyword>
<evidence type="ECO:0000256" key="11">
    <source>
        <dbReference type="ARBA" id="ARBA00047781"/>
    </source>
</evidence>
<keyword evidence="10" id="KW-0665">Pyrimidine biosynthesis</keyword>
<accession>A0A1G2QCC2</accession>
<dbReference type="PANTHER" id="PTHR11550">
    <property type="entry name" value="CTP SYNTHASE"/>
    <property type="match status" value="1"/>
</dbReference>
<evidence type="ECO:0000256" key="14">
    <source>
        <dbReference type="ARBA" id="ARBA00079941"/>
    </source>
</evidence>
<dbReference type="EC" id="6.3.4.2" evidence="3"/>
<dbReference type="EMBL" id="MHTJ01000004">
    <property type="protein sequence ID" value="OHA58224.1"/>
    <property type="molecule type" value="Genomic_DNA"/>
</dbReference>
<evidence type="ECO:0000256" key="12">
    <source>
        <dbReference type="ARBA" id="ARBA00070745"/>
    </source>
</evidence>
<evidence type="ECO:0000313" key="19">
    <source>
        <dbReference type="Proteomes" id="UP000177043"/>
    </source>
</evidence>
<dbReference type="Pfam" id="PF00117">
    <property type="entry name" value="GATase"/>
    <property type="match status" value="1"/>
</dbReference>
<organism evidence="18 19">
    <name type="scientific">Candidatus Vogelbacteria bacterium RIFOXYD1_FULL_44_32</name>
    <dbReference type="NCBI Taxonomy" id="1802438"/>
    <lineage>
        <taxon>Bacteria</taxon>
        <taxon>Candidatus Vogeliibacteriota</taxon>
    </lineage>
</organism>
<dbReference type="FunFam" id="3.40.50.880:FF:000002">
    <property type="entry name" value="CTP synthase"/>
    <property type="match status" value="1"/>
</dbReference>
<dbReference type="InterPro" id="IPR017456">
    <property type="entry name" value="CTP_synthase_N"/>
</dbReference>
<dbReference type="InterPro" id="IPR027417">
    <property type="entry name" value="P-loop_NTPase"/>
</dbReference>
<dbReference type="InterPro" id="IPR004468">
    <property type="entry name" value="CTP_synthase"/>
</dbReference>
<sequence>MKKQATKYIFVVGGVMSGVGKGITSSSIGAIMQARGFVTTAIKIDPYINVDAGTMNPTEHGEVFVLDDGDECDQDMGNYERFLGLNLSRVNYMTTGRVYQEVIRRERNLEYGGKNVQVVPDVPLEAIRRIEKAGADIKADVVVVEVGGTVGEYENILFLEAARMMKFKYPNDVAFVMVSYVPIPSKVGEMKTKPTQHASRTLNSVGVQADVIIARSEVPLDKKRKDKIAIFCNLRPEHVISAPDVDSIYDVPVNFERDKIGEILSQILKLPNHRTTDLTQWKDLARKARTVKKPLNIAVVGKYFDSGDFVLSDVYISVLEALKLSAYHNGIKPVLTYINSKNIETGKMKVAELAKYDGILVPGGFGTAGIEGIIKAIQYAREKKIPYFGLCYGMQLAVIEYARHMAGITGATSREINPEAKELVIDIMEEQKKLLENKNYGGTMRLGAYPAYLKKGTIARGAYKAEMVSERHRHRYEVNNAYVEKLEKAGLVFSGTSPSGKLMEIAELPKSKHPFFLGTQFHPEFTARPFAPHPLFTEFVKAAKARSGKK</sequence>
<protein>
    <recommendedName>
        <fullName evidence="12">CTP synthase</fullName>
        <ecNumber evidence="3">6.3.4.2</ecNumber>
    </recommendedName>
    <alternativeName>
        <fullName evidence="14">Cytidine 5'-triphosphate synthase</fullName>
    </alternativeName>
    <alternativeName>
        <fullName evidence="15">Cytidine triphosphate synthetase</fullName>
    </alternativeName>
    <alternativeName>
        <fullName evidence="13">UTP--ammonia ligase</fullName>
    </alternativeName>
</protein>
<dbReference type="GO" id="GO:0042802">
    <property type="term" value="F:identical protein binding"/>
    <property type="evidence" value="ECO:0007669"/>
    <property type="project" value="TreeGrafter"/>
</dbReference>
<dbReference type="Proteomes" id="UP000177043">
    <property type="component" value="Unassembled WGS sequence"/>
</dbReference>
<dbReference type="Gene3D" id="3.40.50.880">
    <property type="match status" value="1"/>
</dbReference>
<dbReference type="GO" id="GO:0097268">
    <property type="term" value="C:cytoophidium"/>
    <property type="evidence" value="ECO:0007669"/>
    <property type="project" value="UniProtKB-ARBA"/>
</dbReference>
<dbReference type="STRING" id="1802438.A2571_03120"/>
<keyword evidence="8" id="KW-0460">Magnesium</keyword>
<reference evidence="18 19" key="1">
    <citation type="journal article" date="2016" name="Nat. Commun.">
        <title>Thousands of microbial genomes shed light on interconnected biogeochemical processes in an aquifer system.</title>
        <authorList>
            <person name="Anantharaman K."/>
            <person name="Brown C.T."/>
            <person name="Hug L.A."/>
            <person name="Sharon I."/>
            <person name="Castelle C.J."/>
            <person name="Probst A.J."/>
            <person name="Thomas B.C."/>
            <person name="Singh A."/>
            <person name="Wilkins M.J."/>
            <person name="Karaoz U."/>
            <person name="Brodie E.L."/>
            <person name="Williams K.H."/>
            <person name="Hubbard S.S."/>
            <person name="Banfield J.F."/>
        </authorList>
    </citation>
    <scope>NUCLEOTIDE SEQUENCE [LARGE SCALE GENOMIC DNA]</scope>
</reference>
<comment type="pathway">
    <text evidence="1">Pyrimidine metabolism; CTP biosynthesis via de novo pathway; CTP from UDP: step 2/2.</text>
</comment>
<dbReference type="AlphaFoldDB" id="A0A1G2QCC2"/>
<evidence type="ECO:0000256" key="9">
    <source>
        <dbReference type="ARBA" id="ARBA00022962"/>
    </source>
</evidence>
<evidence type="ECO:0000256" key="2">
    <source>
        <dbReference type="ARBA" id="ARBA00007533"/>
    </source>
</evidence>
<dbReference type="CDD" id="cd01746">
    <property type="entry name" value="GATase1_CTP_Synthase"/>
    <property type="match status" value="1"/>
</dbReference>
<evidence type="ECO:0000256" key="5">
    <source>
        <dbReference type="ARBA" id="ARBA00022723"/>
    </source>
</evidence>
<feature type="domain" description="CTP synthase N-terminal" evidence="17">
    <location>
        <begin position="7"/>
        <end position="270"/>
    </location>
</feature>
<evidence type="ECO:0000259" key="17">
    <source>
        <dbReference type="Pfam" id="PF06418"/>
    </source>
</evidence>
<dbReference type="PROSITE" id="PS51273">
    <property type="entry name" value="GATASE_TYPE_1"/>
    <property type="match status" value="1"/>
</dbReference>
<evidence type="ECO:0000256" key="3">
    <source>
        <dbReference type="ARBA" id="ARBA00012291"/>
    </source>
</evidence>
<dbReference type="NCBIfam" id="TIGR00337">
    <property type="entry name" value="PyrG"/>
    <property type="match status" value="1"/>
</dbReference>
<dbReference type="FunFam" id="3.40.50.300:FF:000009">
    <property type="entry name" value="CTP synthase"/>
    <property type="match status" value="1"/>
</dbReference>
<evidence type="ECO:0000256" key="6">
    <source>
        <dbReference type="ARBA" id="ARBA00022741"/>
    </source>
</evidence>
<dbReference type="Gene3D" id="3.40.50.300">
    <property type="entry name" value="P-loop containing nucleotide triphosphate hydrolases"/>
    <property type="match status" value="1"/>
</dbReference>
<keyword evidence="9" id="KW-0315">Glutamine amidotransferase</keyword>
<evidence type="ECO:0000256" key="15">
    <source>
        <dbReference type="ARBA" id="ARBA00083191"/>
    </source>
</evidence>
<dbReference type="InterPro" id="IPR017926">
    <property type="entry name" value="GATASE"/>
</dbReference>
<evidence type="ECO:0000256" key="7">
    <source>
        <dbReference type="ARBA" id="ARBA00022840"/>
    </source>
</evidence>